<protein>
    <submittedName>
        <fullName evidence="3">Protein FAR1-RELATED SEQUENCE 5-like</fullName>
    </submittedName>
</protein>
<dbReference type="STRING" id="4432.A0A1U8AYF1"/>
<accession>A0A1U8AYF1</accession>
<organism evidence="2 3">
    <name type="scientific">Nelumbo nucifera</name>
    <name type="common">Sacred lotus</name>
    <dbReference type="NCBI Taxonomy" id="4432"/>
    <lineage>
        <taxon>Eukaryota</taxon>
        <taxon>Viridiplantae</taxon>
        <taxon>Streptophyta</taxon>
        <taxon>Embryophyta</taxon>
        <taxon>Tracheophyta</taxon>
        <taxon>Spermatophyta</taxon>
        <taxon>Magnoliopsida</taxon>
        <taxon>Proteales</taxon>
        <taxon>Nelumbonaceae</taxon>
        <taxon>Nelumbo</taxon>
    </lineage>
</organism>
<proteinExistence type="predicted"/>
<dbReference type="AlphaFoldDB" id="A0A1U8AYF1"/>
<dbReference type="Pfam" id="PF03101">
    <property type="entry name" value="FAR1"/>
    <property type="match status" value="1"/>
</dbReference>
<evidence type="ECO:0000259" key="1">
    <source>
        <dbReference type="Pfam" id="PF03101"/>
    </source>
</evidence>
<reference evidence="3" key="1">
    <citation type="submission" date="2025-08" db="UniProtKB">
        <authorList>
            <consortium name="RefSeq"/>
        </authorList>
    </citation>
    <scope>IDENTIFICATION</scope>
</reference>
<evidence type="ECO:0000313" key="3">
    <source>
        <dbReference type="RefSeq" id="XP_010273197.1"/>
    </source>
</evidence>
<dbReference type="OrthoDB" id="1886686at2759"/>
<gene>
    <name evidence="3" type="primary">LOC104608815</name>
</gene>
<dbReference type="OMA" id="PGKWIIS"/>
<dbReference type="InterPro" id="IPR004330">
    <property type="entry name" value="FAR1_DNA_bnd_dom"/>
</dbReference>
<dbReference type="Proteomes" id="UP000189703">
    <property type="component" value="Unplaced"/>
</dbReference>
<keyword evidence="2" id="KW-1185">Reference proteome</keyword>
<dbReference type="KEGG" id="nnu:104608815"/>
<dbReference type="PANTHER" id="PTHR46328">
    <property type="entry name" value="FAR-RED IMPAIRED RESPONSIVE (FAR1) FAMILY PROTEIN-RELATED"/>
    <property type="match status" value="1"/>
</dbReference>
<dbReference type="InParanoid" id="A0A1U8AYF1"/>
<feature type="domain" description="FAR1" evidence="1">
    <location>
        <begin position="79"/>
        <end position="161"/>
    </location>
</feature>
<sequence length="240" mass="27543">MDLGSPMSDNDEMIENSLGRDLHEGEMIESSIIRHPHVGEDGEVIENPAGTGPVAHERDENLEPYEGMAFESEETAKAFYEAYARRVGFVTRVSTYCRSKIDGAVISRRLVCNKEGFKKGKIKRPLAVTREGCKAMVNLKREKPGKWIISKFEKDHNHPLLISSKVRRGSLQNRSAEDAKKIRELSYQLHRANKKCTVYREHLDMVLKDIEEHTHHLSEKVKDIVHSIQKFESQEQQHLI</sequence>
<dbReference type="PANTHER" id="PTHR46328:SF39">
    <property type="entry name" value="PROTEIN FAR1-RELATED SEQUENCE 5-LIKE"/>
    <property type="match status" value="1"/>
</dbReference>
<evidence type="ECO:0000313" key="2">
    <source>
        <dbReference type="Proteomes" id="UP000189703"/>
    </source>
</evidence>
<dbReference type="GeneID" id="104608815"/>
<dbReference type="RefSeq" id="XP_010273197.1">
    <property type="nucleotide sequence ID" value="XM_010274895.2"/>
</dbReference>
<name>A0A1U8AYF1_NELNU</name>